<dbReference type="EMBL" id="MKIO01000019">
    <property type="protein sequence ID" value="OLP57278.1"/>
    <property type="molecule type" value="Genomic_DNA"/>
</dbReference>
<gene>
    <name evidence="3" type="ORF">BJF92_06470</name>
</gene>
<dbReference type="SUPFAM" id="SSF51735">
    <property type="entry name" value="NAD(P)-binding Rossmann-fold domains"/>
    <property type="match status" value="1"/>
</dbReference>
<dbReference type="OrthoDB" id="7170465at2"/>
<dbReference type="Gene3D" id="3.40.50.720">
    <property type="entry name" value="NAD(P)-binding Rossmann-like Domain"/>
    <property type="match status" value="1"/>
</dbReference>
<dbReference type="InterPro" id="IPR051783">
    <property type="entry name" value="NAD(P)-dependent_oxidoreduct"/>
</dbReference>
<keyword evidence="1" id="KW-0472">Membrane</keyword>
<reference evidence="3 4" key="1">
    <citation type="submission" date="2016-09" db="EMBL/GenBank/DDBJ databases">
        <title>Rhizobium sp. nov., a novel species isolated from the rice rhizosphere.</title>
        <authorList>
            <person name="Zhao J."/>
            <person name="Zhang X."/>
        </authorList>
    </citation>
    <scope>NUCLEOTIDE SEQUENCE [LARGE SCALE GENOMIC DNA]</scope>
    <source>
        <strain evidence="3 4">MH17</strain>
    </source>
</reference>
<name>A0A1Q9API7_9HYPH</name>
<dbReference type="AlphaFoldDB" id="A0A1Q9API7"/>
<keyword evidence="1" id="KW-1133">Transmembrane helix</keyword>
<accession>A0A1Q9API7</accession>
<dbReference type="PANTHER" id="PTHR48079:SF6">
    <property type="entry name" value="NAD(P)-BINDING DOMAIN-CONTAINING PROTEIN-RELATED"/>
    <property type="match status" value="1"/>
</dbReference>
<organism evidence="3 4">
    <name type="scientific">Xaviernesmea rhizosphaerae</name>
    <dbReference type="NCBI Taxonomy" id="1672749"/>
    <lineage>
        <taxon>Bacteria</taxon>
        <taxon>Pseudomonadati</taxon>
        <taxon>Pseudomonadota</taxon>
        <taxon>Alphaproteobacteria</taxon>
        <taxon>Hyphomicrobiales</taxon>
        <taxon>Rhizobiaceae</taxon>
        <taxon>Rhizobium/Agrobacterium group</taxon>
        <taxon>Xaviernesmea</taxon>
    </lineage>
</organism>
<proteinExistence type="predicted"/>
<dbReference type="InterPro" id="IPR036291">
    <property type="entry name" value="NAD(P)-bd_dom_sf"/>
</dbReference>
<dbReference type="STRING" id="1672749.BJF92_06470"/>
<dbReference type="InterPro" id="IPR016040">
    <property type="entry name" value="NAD(P)-bd_dom"/>
</dbReference>
<evidence type="ECO:0000313" key="4">
    <source>
        <dbReference type="Proteomes" id="UP000186143"/>
    </source>
</evidence>
<evidence type="ECO:0000256" key="1">
    <source>
        <dbReference type="SAM" id="Phobius"/>
    </source>
</evidence>
<sequence length="334" mass="36188">MGQGDTVLVLGATGGIGGAMVEALLARGVSLRALHRQAARQAQRDARIDWRQGDAMVEGDVLSAAEGVQVIIHAVNPPGYRDWNRLVLPMLDNTIAAARATDATVLLPGNIYNFGPDVFPLIRDGAAQNPQTAKGRIRGEMEERLKQAAETGLRSIVLRAGDFFGPGAGNSWFGQAVVKAGQPVRAITQPGRDGVGHQWAYLPDVAAAMLALLDRRDELAGFEAAQFGGHWDEDGTAIVQAIRRVVGHPDLPVRRFPWWLLPLAAPFSQTMRELWEMRYLWRQTIRMDNARLVSLIGTEPHTPLDAAVRASLASLDCLKEPAAVVPVGRQIAAQ</sequence>
<dbReference type="PANTHER" id="PTHR48079">
    <property type="entry name" value="PROTEIN YEEZ"/>
    <property type="match status" value="1"/>
</dbReference>
<dbReference type="GO" id="GO:0004029">
    <property type="term" value="F:aldehyde dehydrogenase (NAD+) activity"/>
    <property type="evidence" value="ECO:0007669"/>
    <property type="project" value="TreeGrafter"/>
</dbReference>
<evidence type="ECO:0000313" key="3">
    <source>
        <dbReference type="EMBL" id="OLP57278.1"/>
    </source>
</evidence>
<feature type="domain" description="NAD(P)-binding" evidence="2">
    <location>
        <begin position="11"/>
        <end position="104"/>
    </location>
</feature>
<feature type="transmembrane region" description="Helical" evidence="1">
    <location>
        <begin position="6"/>
        <end position="26"/>
    </location>
</feature>
<dbReference type="Pfam" id="PF13460">
    <property type="entry name" value="NAD_binding_10"/>
    <property type="match status" value="1"/>
</dbReference>
<dbReference type="GO" id="GO:0005737">
    <property type="term" value="C:cytoplasm"/>
    <property type="evidence" value="ECO:0007669"/>
    <property type="project" value="TreeGrafter"/>
</dbReference>
<comment type="caution">
    <text evidence="3">The sequence shown here is derived from an EMBL/GenBank/DDBJ whole genome shotgun (WGS) entry which is preliminary data.</text>
</comment>
<dbReference type="Proteomes" id="UP000186143">
    <property type="component" value="Unassembled WGS sequence"/>
</dbReference>
<keyword evidence="1" id="KW-0812">Transmembrane</keyword>
<protein>
    <recommendedName>
        <fullName evidence="2">NAD(P)-binding domain-containing protein</fullName>
    </recommendedName>
</protein>
<evidence type="ECO:0000259" key="2">
    <source>
        <dbReference type="Pfam" id="PF13460"/>
    </source>
</evidence>